<evidence type="ECO:0000256" key="1">
    <source>
        <dbReference type="ARBA" id="ARBA00022670"/>
    </source>
</evidence>
<dbReference type="GO" id="GO:0006508">
    <property type="term" value="P:proteolysis"/>
    <property type="evidence" value="ECO:0007669"/>
    <property type="project" value="UniProtKB-KW"/>
</dbReference>
<evidence type="ECO:0000256" key="5">
    <source>
        <dbReference type="ARBA" id="ARBA00023049"/>
    </source>
</evidence>
<dbReference type="InterPro" id="IPR020891">
    <property type="entry name" value="UPF0758_CS"/>
</dbReference>
<name>A0A5J5FPY5_9GAMM</name>
<dbReference type="EMBL" id="VYKJ01000028">
    <property type="protein sequence ID" value="KAA8994648.1"/>
    <property type="molecule type" value="Genomic_DNA"/>
</dbReference>
<gene>
    <name evidence="7" type="primary">radC</name>
    <name evidence="7" type="ORF">FJU30_26155</name>
</gene>
<feature type="domain" description="MPN" evidence="6">
    <location>
        <begin position="38"/>
        <end position="161"/>
    </location>
</feature>
<dbReference type="GO" id="GO:0008237">
    <property type="term" value="F:metallopeptidase activity"/>
    <property type="evidence" value="ECO:0007669"/>
    <property type="project" value="UniProtKB-KW"/>
</dbReference>
<dbReference type="InterPro" id="IPR001405">
    <property type="entry name" value="UPF0758"/>
</dbReference>
<dbReference type="CDD" id="cd08071">
    <property type="entry name" value="MPN_DUF2466"/>
    <property type="match status" value="1"/>
</dbReference>
<dbReference type="InterPro" id="IPR037518">
    <property type="entry name" value="MPN"/>
</dbReference>
<dbReference type="RefSeq" id="WP_150437868.1">
    <property type="nucleotide sequence ID" value="NZ_VYKJ01000028.1"/>
</dbReference>
<evidence type="ECO:0000259" key="6">
    <source>
        <dbReference type="PROSITE" id="PS50249"/>
    </source>
</evidence>
<dbReference type="PANTHER" id="PTHR30471">
    <property type="entry name" value="DNA REPAIR PROTEIN RADC"/>
    <property type="match status" value="1"/>
</dbReference>
<dbReference type="GO" id="GO:0046872">
    <property type="term" value="F:metal ion binding"/>
    <property type="evidence" value="ECO:0007669"/>
    <property type="project" value="UniProtKB-KW"/>
</dbReference>
<keyword evidence="5" id="KW-0482">Metalloprotease</keyword>
<proteinExistence type="predicted"/>
<accession>A0A5J5FPY5</accession>
<dbReference type="NCBIfam" id="TIGR00608">
    <property type="entry name" value="radc"/>
    <property type="match status" value="1"/>
</dbReference>
<dbReference type="PANTHER" id="PTHR30471:SF3">
    <property type="entry name" value="UPF0758 PROTEIN YEES-RELATED"/>
    <property type="match status" value="1"/>
</dbReference>
<protein>
    <submittedName>
        <fullName evidence="7">DNA repair protein RadC</fullName>
    </submittedName>
</protein>
<dbReference type="PROSITE" id="PS01302">
    <property type="entry name" value="UPF0758"/>
    <property type="match status" value="1"/>
</dbReference>
<evidence type="ECO:0000313" key="8">
    <source>
        <dbReference type="Proteomes" id="UP000335415"/>
    </source>
</evidence>
<organism evidence="7 8">
    <name type="scientific">Affinibrenneria salicis</name>
    <dbReference type="NCBI Taxonomy" id="2590031"/>
    <lineage>
        <taxon>Bacteria</taxon>
        <taxon>Pseudomonadati</taxon>
        <taxon>Pseudomonadota</taxon>
        <taxon>Gammaproteobacteria</taxon>
        <taxon>Enterobacterales</taxon>
        <taxon>Pectobacteriaceae</taxon>
        <taxon>Affinibrenneria</taxon>
    </lineage>
</organism>
<keyword evidence="4" id="KW-0862">Zinc</keyword>
<dbReference type="InterPro" id="IPR025657">
    <property type="entry name" value="RadC_JAB"/>
</dbReference>
<keyword evidence="8" id="KW-1185">Reference proteome</keyword>
<evidence type="ECO:0000256" key="3">
    <source>
        <dbReference type="ARBA" id="ARBA00022801"/>
    </source>
</evidence>
<dbReference type="AlphaFoldDB" id="A0A5J5FPY5"/>
<dbReference type="Proteomes" id="UP000335415">
    <property type="component" value="Unassembled WGS sequence"/>
</dbReference>
<dbReference type="Pfam" id="PF04002">
    <property type="entry name" value="RadC"/>
    <property type="match status" value="1"/>
</dbReference>
<evidence type="ECO:0000256" key="2">
    <source>
        <dbReference type="ARBA" id="ARBA00022723"/>
    </source>
</evidence>
<dbReference type="Gene3D" id="3.40.140.10">
    <property type="entry name" value="Cytidine Deaminase, domain 2"/>
    <property type="match status" value="1"/>
</dbReference>
<keyword evidence="2" id="KW-0479">Metal-binding</keyword>
<keyword evidence="3" id="KW-0378">Hydrolase</keyword>
<keyword evidence="1" id="KW-0645">Protease</keyword>
<reference evidence="7 8" key="1">
    <citation type="submission" date="2019-09" db="EMBL/GenBank/DDBJ databases">
        <authorList>
            <person name="Li Y."/>
        </authorList>
    </citation>
    <scope>NUCLEOTIDE SEQUENCE [LARGE SCALE GENOMIC DNA]</scope>
    <source>
        <strain evidence="7 8">L3-3HA</strain>
    </source>
</reference>
<sequence>MSELTQYSAFSPTDKVLIARAIRVIEKQFIGASENTPVFTDNQMAVDYLRLQLCDHDREYFMVLFLNSQNRLIAAEKVFSGSLASVEVHPRIIARKALVHNASCLILAHNHPSGNPSPSQADRALTRNMVQCLSLFDINILDHIIITPGDAYYAFSQHGEI</sequence>
<evidence type="ECO:0000313" key="7">
    <source>
        <dbReference type="EMBL" id="KAA8994648.1"/>
    </source>
</evidence>
<comment type="caution">
    <text evidence="7">The sequence shown here is derived from an EMBL/GenBank/DDBJ whole genome shotgun (WGS) entry which is preliminary data.</text>
</comment>
<dbReference type="OrthoDB" id="9804482at2"/>
<evidence type="ECO:0000256" key="4">
    <source>
        <dbReference type="ARBA" id="ARBA00022833"/>
    </source>
</evidence>
<dbReference type="PROSITE" id="PS50249">
    <property type="entry name" value="MPN"/>
    <property type="match status" value="1"/>
</dbReference>